<dbReference type="OrthoDB" id="3265969at2759"/>
<dbReference type="AlphaFoldDB" id="A0A0H2RFA4"/>
<dbReference type="STRING" id="27342.A0A0H2RFA4"/>
<evidence type="ECO:0000313" key="2">
    <source>
        <dbReference type="Proteomes" id="UP000053477"/>
    </source>
</evidence>
<keyword evidence="2" id="KW-1185">Reference proteome</keyword>
<feature type="non-terminal residue" evidence="1">
    <location>
        <position position="195"/>
    </location>
</feature>
<proteinExistence type="predicted"/>
<name>A0A0H2RFA4_9AGAM</name>
<dbReference type="GO" id="GO:0003676">
    <property type="term" value="F:nucleic acid binding"/>
    <property type="evidence" value="ECO:0007669"/>
    <property type="project" value="InterPro"/>
</dbReference>
<sequence>FAMATLGVDNQAALKSTEITRPRPGHHLVQKVERIVTAVRKQRPQLQMLGHWTPGHADIEGNELSDVQAKLAARGQSSPTKRLPKVFQKCLPHSAAARKQAYRKLAEETAASIWSNSPRYNRLAMRDLRMQRPPRFFHKAAAKLTRRQHSILVQLRTGHIGLNGHLFRIGKSISSDCPHCEGVTETVAHFLMACP</sequence>
<reference evidence="1 2" key="1">
    <citation type="submission" date="2015-04" db="EMBL/GenBank/DDBJ databases">
        <title>Complete genome sequence of Schizopora paradoxa KUC8140, a cosmopolitan wood degrader in East Asia.</title>
        <authorList>
            <consortium name="DOE Joint Genome Institute"/>
            <person name="Min B."/>
            <person name="Park H."/>
            <person name="Jang Y."/>
            <person name="Kim J.-J."/>
            <person name="Kim K.H."/>
            <person name="Pangilinan J."/>
            <person name="Lipzen A."/>
            <person name="Riley R."/>
            <person name="Grigoriev I.V."/>
            <person name="Spatafora J.W."/>
            <person name="Choi I.-G."/>
        </authorList>
    </citation>
    <scope>NUCLEOTIDE SEQUENCE [LARGE SCALE GENOMIC DNA]</scope>
    <source>
        <strain evidence="1 2">KUC8140</strain>
    </source>
</reference>
<evidence type="ECO:0000313" key="1">
    <source>
        <dbReference type="EMBL" id="KLO10469.1"/>
    </source>
</evidence>
<protein>
    <submittedName>
        <fullName evidence="1">Uncharacterized protein</fullName>
    </submittedName>
</protein>
<accession>A0A0H2RFA4</accession>
<dbReference type="EMBL" id="KQ086025">
    <property type="protein sequence ID" value="KLO10469.1"/>
    <property type="molecule type" value="Genomic_DNA"/>
</dbReference>
<dbReference type="Gene3D" id="3.30.420.10">
    <property type="entry name" value="Ribonuclease H-like superfamily/Ribonuclease H"/>
    <property type="match status" value="1"/>
</dbReference>
<dbReference type="InterPro" id="IPR012337">
    <property type="entry name" value="RNaseH-like_sf"/>
</dbReference>
<organism evidence="1 2">
    <name type="scientific">Schizopora paradoxa</name>
    <dbReference type="NCBI Taxonomy" id="27342"/>
    <lineage>
        <taxon>Eukaryota</taxon>
        <taxon>Fungi</taxon>
        <taxon>Dikarya</taxon>
        <taxon>Basidiomycota</taxon>
        <taxon>Agaricomycotina</taxon>
        <taxon>Agaricomycetes</taxon>
        <taxon>Hymenochaetales</taxon>
        <taxon>Schizoporaceae</taxon>
        <taxon>Schizopora</taxon>
    </lineage>
</organism>
<dbReference type="SUPFAM" id="SSF53098">
    <property type="entry name" value="Ribonuclease H-like"/>
    <property type="match status" value="1"/>
</dbReference>
<dbReference type="InParanoid" id="A0A0H2RFA4"/>
<dbReference type="Proteomes" id="UP000053477">
    <property type="component" value="Unassembled WGS sequence"/>
</dbReference>
<feature type="non-terminal residue" evidence="1">
    <location>
        <position position="1"/>
    </location>
</feature>
<dbReference type="InterPro" id="IPR036397">
    <property type="entry name" value="RNaseH_sf"/>
</dbReference>
<gene>
    <name evidence="1" type="ORF">SCHPADRAFT_794770</name>
</gene>